<keyword evidence="1" id="KW-1133">Transmembrane helix</keyword>
<dbReference type="Proteomes" id="UP000013858">
    <property type="component" value="Unassembled WGS sequence"/>
</dbReference>
<name>R2QN86_9ENTE</name>
<dbReference type="STRING" id="155618.RV06_GL000911"/>
<organism evidence="2 4">
    <name type="scientific">Enterococcus haemoperoxidus ATCC BAA-382</name>
    <dbReference type="NCBI Taxonomy" id="1158608"/>
    <lineage>
        <taxon>Bacteria</taxon>
        <taxon>Bacillati</taxon>
        <taxon>Bacillota</taxon>
        <taxon>Bacilli</taxon>
        <taxon>Lactobacillales</taxon>
        <taxon>Enterococcaceae</taxon>
        <taxon>Enterococcus</taxon>
    </lineage>
</organism>
<reference evidence="2 4" key="1">
    <citation type="submission" date="2013-02" db="EMBL/GenBank/DDBJ databases">
        <title>The Genome Sequence of Enterococcus haemoperoxidus BAA-382.</title>
        <authorList>
            <consortium name="The Broad Institute Genome Sequencing Platform"/>
            <consortium name="The Broad Institute Genome Sequencing Center for Infectious Disease"/>
            <person name="Earl A.M."/>
            <person name="Gilmore M.S."/>
            <person name="Lebreton F."/>
            <person name="Walker B."/>
            <person name="Young S.K."/>
            <person name="Zeng Q."/>
            <person name="Gargeya S."/>
            <person name="Fitzgerald M."/>
            <person name="Haas B."/>
            <person name="Abouelleil A."/>
            <person name="Alvarado L."/>
            <person name="Arachchi H.M."/>
            <person name="Berlin A.M."/>
            <person name="Chapman S.B."/>
            <person name="Dewar J."/>
            <person name="Goldberg J."/>
            <person name="Griggs A."/>
            <person name="Gujja S."/>
            <person name="Hansen M."/>
            <person name="Howarth C."/>
            <person name="Imamovic A."/>
            <person name="Larimer J."/>
            <person name="McCowan C."/>
            <person name="Murphy C."/>
            <person name="Neiman D."/>
            <person name="Pearson M."/>
            <person name="Priest M."/>
            <person name="Roberts A."/>
            <person name="Saif S."/>
            <person name="Shea T."/>
            <person name="Sisk P."/>
            <person name="Sykes S."/>
            <person name="Wortman J."/>
            <person name="Nusbaum C."/>
            <person name="Birren B."/>
        </authorList>
    </citation>
    <scope>NUCLEOTIDE SEQUENCE [LARGE SCALE GENOMIC DNA]</scope>
    <source>
        <strain evidence="2 4">ATCC BAA-382</strain>
    </source>
</reference>
<feature type="transmembrane region" description="Helical" evidence="1">
    <location>
        <begin position="42"/>
        <end position="63"/>
    </location>
</feature>
<evidence type="ECO:0000313" key="2">
    <source>
        <dbReference type="EMBL" id="EOH96678.1"/>
    </source>
</evidence>
<dbReference type="EMBL" id="AJAR01000016">
    <property type="protein sequence ID" value="EOH96678.1"/>
    <property type="molecule type" value="Genomic_DNA"/>
</dbReference>
<keyword evidence="5" id="KW-1185">Reference proteome</keyword>
<evidence type="ECO:0000313" key="5">
    <source>
        <dbReference type="Proteomes" id="UP000014197"/>
    </source>
</evidence>
<comment type="caution">
    <text evidence="2">The sequence shown here is derived from an EMBL/GenBank/DDBJ whole genome shotgun (WGS) entry which is preliminary data.</text>
</comment>
<dbReference type="Proteomes" id="UP000014197">
    <property type="component" value="Unassembled WGS sequence"/>
</dbReference>
<reference evidence="3 5" key="2">
    <citation type="submission" date="2013-03" db="EMBL/GenBank/DDBJ databases">
        <title>The Genome Sequence of Enterococcus haemoperoxidus BAA-382 (PacBio/Illumina hybrid assembly).</title>
        <authorList>
            <consortium name="The Broad Institute Genomics Platform"/>
            <consortium name="The Broad Institute Genome Sequencing Center for Infectious Disease"/>
            <person name="Earl A."/>
            <person name="Russ C."/>
            <person name="Gilmore M."/>
            <person name="Surin D."/>
            <person name="Walker B."/>
            <person name="Young S."/>
            <person name="Zeng Q."/>
            <person name="Gargeya S."/>
            <person name="Fitzgerald M."/>
            <person name="Haas B."/>
            <person name="Abouelleil A."/>
            <person name="Allen A.W."/>
            <person name="Alvarado L."/>
            <person name="Arachchi H.M."/>
            <person name="Berlin A.M."/>
            <person name="Chapman S.B."/>
            <person name="Gainer-Dewar J."/>
            <person name="Goldberg J."/>
            <person name="Griggs A."/>
            <person name="Gujja S."/>
            <person name="Hansen M."/>
            <person name="Howarth C."/>
            <person name="Imamovic A."/>
            <person name="Ireland A."/>
            <person name="Larimer J."/>
            <person name="McCowan C."/>
            <person name="Murphy C."/>
            <person name="Pearson M."/>
            <person name="Poon T.W."/>
            <person name="Priest M."/>
            <person name="Roberts A."/>
            <person name="Saif S."/>
            <person name="Shea T."/>
            <person name="Sisk P."/>
            <person name="Sykes S."/>
            <person name="Wortman J."/>
            <person name="Nusbaum C."/>
            <person name="Birren B."/>
        </authorList>
    </citation>
    <scope>NUCLEOTIDE SEQUENCE [LARGE SCALE GENOMIC DNA]</scope>
    <source>
        <strain evidence="3 5">ATCC BAA-382</strain>
    </source>
</reference>
<keyword evidence="1" id="KW-0472">Membrane</keyword>
<dbReference type="eggNOG" id="ENOG5032KIJ">
    <property type="taxonomic scope" value="Bacteria"/>
</dbReference>
<dbReference type="RefSeq" id="WP_010762045.1">
    <property type="nucleotide sequence ID" value="NZ_KB946316.1"/>
</dbReference>
<dbReference type="PATRIC" id="fig|1158608.4.peg.2769"/>
<dbReference type="EMBL" id="ASVY01000003">
    <property type="protein sequence ID" value="EOT60174.1"/>
    <property type="molecule type" value="Genomic_DNA"/>
</dbReference>
<accession>R2QN86</accession>
<evidence type="ECO:0000313" key="4">
    <source>
        <dbReference type="Proteomes" id="UP000013858"/>
    </source>
</evidence>
<dbReference type="AlphaFoldDB" id="R2QN86"/>
<feature type="transmembrane region" description="Helical" evidence="1">
    <location>
        <begin position="6"/>
        <end position="30"/>
    </location>
</feature>
<evidence type="ECO:0000313" key="3">
    <source>
        <dbReference type="EMBL" id="EOT60174.1"/>
    </source>
</evidence>
<sequence length="74" mass="8628">MIDYLWMLILGAAAIISLFFFLMTLSKDVFLIKKLRKKKSKLILNFSLLFITLTSLGLIAYLFTLLRDQIELLQ</sequence>
<gene>
    <name evidence="3" type="ORF">I583_02809</name>
    <name evidence="2" type="ORF">UAW_01843</name>
</gene>
<evidence type="ECO:0000256" key="1">
    <source>
        <dbReference type="SAM" id="Phobius"/>
    </source>
</evidence>
<protein>
    <submittedName>
        <fullName evidence="2">Uncharacterized protein</fullName>
    </submittedName>
</protein>
<keyword evidence="1" id="KW-0812">Transmembrane</keyword>
<proteinExistence type="predicted"/>